<dbReference type="CDD" id="cd06223">
    <property type="entry name" value="PRTases_typeI"/>
    <property type="match status" value="1"/>
</dbReference>
<dbReference type="GO" id="GO:0036424">
    <property type="term" value="F:L-phosphoserine phosphatase activity"/>
    <property type="evidence" value="ECO:0007669"/>
    <property type="project" value="TreeGrafter"/>
</dbReference>
<evidence type="ECO:0000313" key="4">
    <source>
        <dbReference type="Proteomes" id="UP000055045"/>
    </source>
</evidence>
<dbReference type="GO" id="GO:0006564">
    <property type="term" value="P:L-serine biosynthetic process"/>
    <property type="evidence" value="ECO:0007669"/>
    <property type="project" value="TreeGrafter"/>
</dbReference>
<proteinExistence type="predicted"/>
<feature type="region of interest" description="Disordered" evidence="1">
    <location>
        <begin position="1"/>
        <end position="24"/>
    </location>
</feature>
<dbReference type="InterPro" id="IPR023214">
    <property type="entry name" value="HAD_sf"/>
</dbReference>
<name>A0A101M994_PENFR</name>
<dbReference type="Gene3D" id="3.40.50.1000">
    <property type="entry name" value="HAD superfamily/HAD-like"/>
    <property type="match status" value="1"/>
</dbReference>
<dbReference type="Pfam" id="PF12710">
    <property type="entry name" value="HAD"/>
    <property type="match status" value="1"/>
</dbReference>
<gene>
    <name evidence="3" type="ORF">ACN42_g10944</name>
</gene>
<dbReference type="PANTHER" id="PTHR43344:SF20">
    <property type="entry name" value="URACIL PHOSPHORIBOSYLTRANSFERASE"/>
    <property type="match status" value="1"/>
</dbReference>
<accession>A0A101M994</accession>
<dbReference type="Proteomes" id="UP000055045">
    <property type="component" value="Unassembled WGS sequence"/>
</dbReference>
<dbReference type="STRING" id="48697.A0A101M994"/>
<dbReference type="GO" id="GO:0005737">
    <property type="term" value="C:cytoplasm"/>
    <property type="evidence" value="ECO:0007669"/>
    <property type="project" value="TreeGrafter"/>
</dbReference>
<reference evidence="3 4" key="1">
    <citation type="submission" date="2015-10" db="EMBL/GenBank/DDBJ databases">
        <title>Genome sequencing of Penicillium freii.</title>
        <authorList>
            <person name="Nguyen H.D."/>
            <person name="Visagie C.M."/>
            <person name="Seifert K.A."/>
        </authorList>
    </citation>
    <scope>NUCLEOTIDE SEQUENCE [LARGE SCALE GENOMIC DNA]</scope>
    <source>
        <strain evidence="3 4">DAOM 242723</strain>
    </source>
</reference>
<feature type="domain" description="Phosphoribosyltransferase" evidence="2">
    <location>
        <begin position="496"/>
        <end position="692"/>
    </location>
</feature>
<evidence type="ECO:0000313" key="3">
    <source>
        <dbReference type="EMBL" id="KUM56275.1"/>
    </source>
</evidence>
<dbReference type="SUPFAM" id="SSF53271">
    <property type="entry name" value="PRTase-like"/>
    <property type="match status" value="1"/>
</dbReference>
<organism evidence="3 4">
    <name type="scientific">Penicillium freii</name>
    <dbReference type="NCBI Taxonomy" id="48697"/>
    <lineage>
        <taxon>Eukaryota</taxon>
        <taxon>Fungi</taxon>
        <taxon>Dikarya</taxon>
        <taxon>Ascomycota</taxon>
        <taxon>Pezizomycotina</taxon>
        <taxon>Eurotiomycetes</taxon>
        <taxon>Eurotiomycetidae</taxon>
        <taxon>Eurotiales</taxon>
        <taxon>Aspergillaceae</taxon>
        <taxon>Penicillium</taxon>
    </lineage>
</organism>
<dbReference type="InterPro" id="IPR050582">
    <property type="entry name" value="HAD-like_SerB"/>
</dbReference>
<feature type="compositionally biased region" description="Polar residues" evidence="1">
    <location>
        <begin position="12"/>
        <end position="24"/>
    </location>
</feature>
<dbReference type="InterPro" id="IPR036412">
    <property type="entry name" value="HAD-like_sf"/>
</dbReference>
<evidence type="ECO:0000256" key="1">
    <source>
        <dbReference type="SAM" id="MobiDB-lite"/>
    </source>
</evidence>
<dbReference type="SUPFAM" id="SSF56784">
    <property type="entry name" value="HAD-like"/>
    <property type="match status" value="1"/>
</dbReference>
<dbReference type="PANTHER" id="PTHR43344">
    <property type="entry name" value="PHOSPHOSERINE PHOSPHATASE"/>
    <property type="match status" value="1"/>
</dbReference>
<dbReference type="AlphaFoldDB" id="A0A101M994"/>
<dbReference type="Gene3D" id="3.40.50.2020">
    <property type="match status" value="1"/>
</dbReference>
<dbReference type="InterPro" id="IPR029057">
    <property type="entry name" value="PRTase-like"/>
</dbReference>
<dbReference type="EMBL" id="LLXE01000516">
    <property type="protein sequence ID" value="KUM56275.1"/>
    <property type="molecule type" value="Genomic_DNA"/>
</dbReference>
<dbReference type="InterPro" id="IPR027417">
    <property type="entry name" value="P-loop_NTPase"/>
</dbReference>
<dbReference type="Pfam" id="PF13207">
    <property type="entry name" value="AAA_17"/>
    <property type="match status" value="1"/>
</dbReference>
<dbReference type="InterPro" id="IPR000836">
    <property type="entry name" value="PRTase_dom"/>
</dbReference>
<protein>
    <recommendedName>
        <fullName evidence="2">Phosphoribosyltransferase domain-containing protein</fullName>
    </recommendedName>
</protein>
<keyword evidence="4" id="KW-1185">Reference proteome</keyword>
<comment type="caution">
    <text evidence="3">The sequence shown here is derived from an EMBL/GenBank/DDBJ whole genome shotgun (WGS) entry which is preliminary data.</text>
</comment>
<sequence length="696" mass="76751">MMQPSGVMHSNARPNVNEAQSSQGGATNWAKPAIIGLFGLPGSGKILWLDTLETALGNDNFAVYHDSDIIAAATPGGLQAFQNLGEKAKSHCRQLAIARIKQECCNTGKSAIVAGHSMVWPQQNQVSQSGYAPGDLAMYTHILYLDVHDAMVAEHQSHDTNQNRPNPPISNLTSWQAFEICELRDLCRHHDILFTLVSPQLESVSKLGCIIRDFRTHSEAYNKNLAVQRMDEILTDPDRLETVIVLDADKILAQEDSGVLFWEQLWEQVHATRAQGDGSNPLKALFDSPLGYSYTAFRQATLLYEEILGDVEFEACCQTVSLLIHMHGDIRHLLQSVGRTKHVQAVVVTCGIRSVWEKVLEREGLSEKIKVIGGGRLRDGLVVTPSVKAEVVRNLSTVQGLYVFAFGDSPFDLEMLKAANEAIVVTGEDITRSWSMENALAEDIGKNGFQPRQVALSQHATPLLNSTQLPSVRLTDPRFIDRVLAIYKRPYVLHATDRPSAKLLMTPMRNASVSGPALREAHRRVGYYLAVEFCTEIIGFEGYPIPHVQGFQTDGHRLLNEKETLIVPLMRGGEAMAFGVNDAFPLCTFHHAKIPNDIQPENLENMATIILVDSVVNAGNLLLAFVQHIRSLHATIRIVVVAGVIHSPAISTSKVAWTLGRFTGLYFVALRFSANQVTATGITDTADRLFNTVDMD</sequence>
<dbReference type="GO" id="GO:0000287">
    <property type="term" value="F:magnesium ion binding"/>
    <property type="evidence" value="ECO:0007669"/>
    <property type="project" value="TreeGrafter"/>
</dbReference>
<dbReference type="Pfam" id="PF14681">
    <property type="entry name" value="UPRTase"/>
    <property type="match status" value="1"/>
</dbReference>
<dbReference type="Gene3D" id="3.40.50.300">
    <property type="entry name" value="P-loop containing nucleotide triphosphate hydrolases"/>
    <property type="match status" value="1"/>
</dbReference>
<evidence type="ECO:0000259" key="2">
    <source>
        <dbReference type="Pfam" id="PF14681"/>
    </source>
</evidence>